<evidence type="ECO:0000313" key="10">
    <source>
        <dbReference type="EMBL" id="TDL28367.1"/>
    </source>
</evidence>
<keyword evidence="6" id="KW-0963">Cytoplasm</keyword>
<evidence type="ECO:0000256" key="7">
    <source>
        <dbReference type="ARBA" id="ARBA00022694"/>
    </source>
</evidence>
<dbReference type="STRING" id="50990.A0A4Y7QL34"/>
<accession>A0A4Y7QL34</accession>
<gene>
    <name evidence="10" type="ORF">BD410DRAFT_711243</name>
</gene>
<dbReference type="EMBL" id="ML170157">
    <property type="protein sequence ID" value="TDL28367.1"/>
    <property type="molecule type" value="Genomic_DNA"/>
</dbReference>
<dbReference type="CDD" id="cd19494">
    <property type="entry name" value="Elp4"/>
    <property type="match status" value="1"/>
</dbReference>
<dbReference type="InterPro" id="IPR027417">
    <property type="entry name" value="P-loop_NTPase"/>
</dbReference>
<reference evidence="10 11" key="1">
    <citation type="submission" date="2018-06" db="EMBL/GenBank/DDBJ databases">
        <title>A transcriptomic atlas of mushroom development highlights an independent origin of complex multicellularity.</title>
        <authorList>
            <consortium name="DOE Joint Genome Institute"/>
            <person name="Krizsan K."/>
            <person name="Almasi E."/>
            <person name="Merenyi Z."/>
            <person name="Sahu N."/>
            <person name="Viragh M."/>
            <person name="Koszo T."/>
            <person name="Mondo S."/>
            <person name="Kiss B."/>
            <person name="Balint B."/>
            <person name="Kues U."/>
            <person name="Barry K."/>
            <person name="Hegedus J.C."/>
            <person name="Henrissat B."/>
            <person name="Johnson J."/>
            <person name="Lipzen A."/>
            <person name="Ohm R."/>
            <person name="Nagy I."/>
            <person name="Pangilinan J."/>
            <person name="Yan J."/>
            <person name="Xiong Y."/>
            <person name="Grigoriev I.V."/>
            <person name="Hibbett D.S."/>
            <person name="Nagy L.G."/>
        </authorList>
    </citation>
    <scope>NUCLEOTIDE SEQUENCE [LARGE SCALE GENOMIC DNA]</scope>
    <source>
        <strain evidence="10 11">SZMC22713</strain>
    </source>
</reference>
<dbReference type="Gene3D" id="3.40.50.300">
    <property type="entry name" value="P-loop containing nucleotide triphosphate hydrolases"/>
    <property type="match status" value="1"/>
</dbReference>
<dbReference type="GO" id="GO:0008023">
    <property type="term" value="C:transcription elongation factor complex"/>
    <property type="evidence" value="ECO:0007669"/>
    <property type="project" value="TreeGrafter"/>
</dbReference>
<evidence type="ECO:0000256" key="8">
    <source>
        <dbReference type="ARBA" id="ARBA00023242"/>
    </source>
</evidence>
<dbReference type="GO" id="GO:0033588">
    <property type="term" value="C:elongator holoenzyme complex"/>
    <property type="evidence" value="ECO:0007669"/>
    <property type="project" value="InterPro"/>
</dbReference>
<keyword evidence="8" id="KW-0539">Nucleus</keyword>
<dbReference type="UniPathway" id="UPA00988"/>
<evidence type="ECO:0000256" key="5">
    <source>
        <dbReference type="ARBA" id="ARBA00020265"/>
    </source>
</evidence>
<keyword evidence="11" id="KW-1185">Reference proteome</keyword>
<evidence type="ECO:0000256" key="6">
    <source>
        <dbReference type="ARBA" id="ARBA00022490"/>
    </source>
</evidence>
<dbReference type="GO" id="GO:0002098">
    <property type="term" value="P:tRNA wobble uridine modification"/>
    <property type="evidence" value="ECO:0007669"/>
    <property type="project" value="InterPro"/>
</dbReference>
<sequence>MSSFKRKSSSSQSKRILGVRPSASSAAVLNTSTGIPSFDDILGGGLQLSTSLLVLSPDPHSAHGDLLQKYFIAQGLASGQDVCVICENADNLVENCMWTQKPSEDAAKNQSSSVDIDEELSPINGAIKIAWRYESMQKFQTTVDSPTSPAQEEYCCSLDLTCRIPLDVVKASKASRQLLCVDVASLNCDESYDYLLEIIEEALRRASDWYVLRLSIPSFASPFWGDPTPEKILCFLHSLRSALRTSPNACALLTLPSHLCSEWGGPGWVQKLGWLSDSCINLDSFTGKLLYSDPFMSALFPSYHGLLRIHRLSSLYTLVPPSDRFSTLRGLSSASSSSSSGGVGENNLAFKVTRKRFLFETLHLDLEGGVNERRTTPLPSASAPANDDNQHRTSVPAAHLDNTPVISIGFEDHWKGSPALGIVVADNLRNEEKPPKAKKPKKRVGFLADRPELYDF</sequence>
<organism evidence="10 11">
    <name type="scientific">Rickenella mellea</name>
    <dbReference type="NCBI Taxonomy" id="50990"/>
    <lineage>
        <taxon>Eukaryota</taxon>
        <taxon>Fungi</taxon>
        <taxon>Dikarya</taxon>
        <taxon>Basidiomycota</taxon>
        <taxon>Agaricomycotina</taxon>
        <taxon>Agaricomycetes</taxon>
        <taxon>Hymenochaetales</taxon>
        <taxon>Rickenellaceae</taxon>
        <taxon>Rickenella</taxon>
    </lineage>
</organism>
<dbReference type="AlphaFoldDB" id="A0A4Y7QL34"/>
<evidence type="ECO:0000256" key="3">
    <source>
        <dbReference type="ARBA" id="ARBA00005043"/>
    </source>
</evidence>
<feature type="region of interest" description="Disordered" evidence="9">
    <location>
        <begin position="370"/>
        <end position="392"/>
    </location>
</feature>
<keyword evidence="7" id="KW-0819">tRNA processing</keyword>
<evidence type="ECO:0000313" key="11">
    <source>
        <dbReference type="Proteomes" id="UP000294933"/>
    </source>
</evidence>
<evidence type="ECO:0000256" key="9">
    <source>
        <dbReference type="SAM" id="MobiDB-lite"/>
    </source>
</evidence>
<dbReference type="OrthoDB" id="289162at2759"/>
<evidence type="ECO:0000256" key="1">
    <source>
        <dbReference type="ARBA" id="ARBA00004123"/>
    </source>
</evidence>
<evidence type="ECO:0000256" key="4">
    <source>
        <dbReference type="ARBA" id="ARBA00007573"/>
    </source>
</evidence>
<dbReference type="PANTHER" id="PTHR12896">
    <property type="entry name" value="PAX6 NEIGHBOR PROTEIN PAXNEB"/>
    <property type="match status" value="1"/>
</dbReference>
<dbReference type="VEuPathDB" id="FungiDB:BD410DRAFT_711243"/>
<comment type="pathway">
    <text evidence="3">tRNA modification; 5-methoxycarbonylmethyl-2-thiouridine-tRNA biosynthesis.</text>
</comment>
<dbReference type="GO" id="GO:0005737">
    <property type="term" value="C:cytoplasm"/>
    <property type="evidence" value="ECO:0007669"/>
    <property type="project" value="UniProtKB-SubCell"/>
</dbReference>
<dbReference type="Proteomes" id="UP000294933">
    <property type="component" value="Unassembled WGS sequence"/>
</dbReference>
<dbReference type="PANTHER" id="PTHR12896:SF1">
    <property type="entry name" value="ELONGATOR COMPLEX PROTEIN 4"/>
    <property type="match status" value="1"/>
</dbReference>
<dbReference type="InterPro" id="IPR008728">
    <property type="entry name" value="Elongator_complex_protein_4"/>
</dbReference>
<name>A0A4Y7QL34_9AGAM</name>
<comment type="subcellular location">
    <subcellularLocation>
        <location evidence="2">Cytoplasm</location>
    </subcellularLocation>
    <subcellularLocation>
        <location evidence="1">Nucleus</location>
    </subcellularLocation>
</comment>
<comment type="similarity">
    <text evidence="4">Belongs to the ELP4 family.</text>
</comment>
<proteinExistence type="inferred from homology"/>
<dbReference type="Pfam" id="PF05625">
    <property type="entry name" value="PAXNEB"/>
    <property type="match status" value="1"/>
</dbReference>
<protein>
    <recommendedName>
        <fullName evidence="5">Elongator complex protein 4</fullName>
    </recommendedName>
</protein>
<evidence type="ECO:0000256" key="2">
    <source>
        <dbReference type="ARBA" id="ARBA00004496"/>
    </source>
</evidence>